<dbReference type="STRING" id="871652.SAMN04515673_103144"/>
<evidence type="ECO:0000313" key="2">
    <source>
        <dbReference type="Proteomes" id="UP000199302"/>
    </source>
</evidence>
<organism evidence="1 2">
    <name type="scientific">Poseidonocella sedimentorum</name>
    <dbReference type="NCBI Taxonomy" id="871652"/>
    <lineage>
        <taxon>Bacteria</taxon>
        <taxon>Pseudomonadati</taxon>
        <taxon>Pseudomonadota</taxon>
        <taxon>Alphaproteobacteria</taxon>
        <taxon>Rhodobacterales</taxon>
        <taxon>Roseobacteraceae</taxon>
        <taxon>Poseidonocella</taxon>
    </lineage>
</organism>
<sequence length="287" mass="33161">MSARSGWLRRAEAIWRGKTAPQQRLHGWLWQKTTPRAAPSEDPHLLLAIPLVSRARAPDWQMVEHNLAQTIESFRRQTDGNWRAWVCGQDRPEAVDLDPRVSFTRSSVSDQFYDKGHKRRQLIDHISRTYRGDGYYMQFDADDLLHPEFTAFVRGDHNGRGYLISEGYIVHAETGEIARLAPPERRFFRICGSSSAVYVDFRAHRRYRAFLNRHRSHTKIEKVSAHFGVTFDPVPFPAACYMIGHGQNMVERRGKMDNKIGLLDRYAVEDPAERARIRETFRIGAGA</sequence>
<reference evidence="1 2" key="1">
    <citation type="submission" date="2016-10" db="EMBL/GenBank/DDBJ databases">
        <authorList>
            <person name="de Groot N.N."/>
        </authorList>
    </citation>
    <scope>NUCLEOTIDE SEQUENCE [LARGE SCALE GENOMIC DNA]</scope>
    <source>
        <strain evidence="2">KMM 9023,NRIC 0796,JCM 17311,KCTC 23692</strain>
    </source>
</reference>
<protein>
    <recommendedName>
        <fullName evidence="3">Glycosyl transferase family 2</fullName>
    </recommendedName>
</protein>
<keyword evidence="2" id="KW-1185">Reference proteome</keyword>
<evidence type="ECO:0008006" key="3">
    <source>
        <dbReference type="Google" id="ProtNLM"/>
    </source>
</evidence>
<dbReference type="OrthoDB" id="7820774at2"/>
<dbReference type="EMBL" id="FOYI01000003">
    <property type="protein sequence ID" value="SFR04258.1"/>
    <property type="molecule type" value="Genomic_DNA"/>
</dbReference>
<accession>A0A1I6DFV7</accession>
<dbReference type="Proteomes" id="UP000199302">
    <property type="component" value="Unassembled WGS sequence"/>
</dbReference>
<gene>
    <name evidence="1" type="ORF">SAMN04515673_103144</name>
</gene>
<proteinExistence type="predicted"/>
<dbReference type="RefSeq" id="WP_092077941.1">
    <property type="nucleotide sequence ID" value="NZ_FOYI01000003.1"/>
</dbReference>
<dbReference type="SUPFAM" id="SSF53448">
    <property type="entry name" value="Nucleotide-diphospho-sugar transferases"/>
    <property type="match status" value="1"/>
</dbReference>
<dbReference type="AlphaFoldDB" id="A0A1I6DFV7"/>
<name>A0A1I6DFV7_9RHOB</name>
<dbReference type="CDD" id="cd00761">
    <property type="entry name" value="Glyco_tranf_GTA_type"/>
    <property type="match status" value="1"/>
</dbReference>
<dbReference type="InterPro" id="IPR029044">
    <property type="entry name" value="Nucleotide-diphossugar_trans"/>
</dbReference>
<evidence type="ECO:0000313" key="1">
    <source>
        <dbReference type="EMBL" id="SFR04258.1"/>
    </source>
</evidence>